<keyword evidence="2" id="KW-1003">Cell membrane</keyword>
<dbReference type="PANTHER" id="PTHR30572:SF9">
    <property type="entry name" value="ABC TRANSPORTER PERMEASE PROTEIN"/>
    <property type="match status" value="1"/>
</dbReference>
<dbReference type="AlphaFoldDB" id="A0A926D5N4"/>
<evidence type="ECO:0000313" key="9">
    <source>
        <dbReference type="Proteomes" id="UP000623172"/>
    </source>
</evidence>
<comment type="subcellular location">
    <subcellularLocation>
        <location evidence="1">Cell membrane</location>
        <topology evidence="1">Multi-pass membrane protein</topology>
    </subcellularLocation>
</comment>
<feature type="domain" description="ABC3 transporter permease C-terminal" evidence="7">
    <location>
        <begin position="112"/>
        <end position="226"/>
    </location>
</feature>
<evidence type="ECO:0000256" key="5">
    <source>
        <dbReference type="ARBA" id="ARBA00023136"/>
    </source>
</evidence>
<reference evidence="8" key="1">
    <citation type="submission" date="2020-08" db="EMBL/GenBank/DDBJ databases">
        <title>Genome public.</title>
        <authorList>
            <person name="Liu C."/>
            <person name="Sun Q."/>
        </authorList>
    </citation>
    <scope>NUCLEOTIDE SEQUENCE</scope>
    <source>
        <strain evidence="8">NSJ-53</strain>
    </source>
</reference>
<keyword evidence="9" id="KW-1185">Reference proteome</keyword>
<dbReference type="RefSeq" id="WP_249316487.1">
    <property type="nucleotide sequence ID" value="NZ_JACRSR010000003.1"/>
</dbReference>
<organism evidence="8 9">
    <name type="scientific">Gehongia tenuis</name>
    <dbReference type="NCBI Taxonomy" id="2763655"/>
    <lineage>
        <taxon>Bacteria</taxon>
        <taxon>Bacillati</taxon>
        <taxon>Bacillota</taxon>
        <taxon>Clostridia</taxon>
        <taxon>Christensenellales</taxon>
        <taxon>Christensenellaceae</taxon>
        <taxon>Gehongia</taxon>
    </lineage>
</organism>
<dbReference type="InterPro" id="IPR003838">
    <property type="entry name" value="ABC3_permease_C"/>
</dbReference>
<dbReference type="Proteomes" id="UP000623172">
    <property type="component" value="Unassembled WGS sequence"/>
</dbReference>
<evidence type="ECO:0000256" key="3">
    <source>
        <dbReference type="ARBA" id="ARBA00022692"/>
    </source>
</evidence>
<evidence type="ECO:0000256" key="2">
    <source>
        <dbReference type="ARBA" id="ARBA00022475"/>
    </source>
</evidence>
<dbReference type="GO" id="GO:0005886">
    <property type="term" value="C:plasma membrane"/>
    <property type="evidence" value="ECO:0007669"/>
    <property type="project" value="UniProtKB-SubCell"/>
</dbReference>
<evidence type="ECO:0000256" key="4">
    <source>
        <dbReference type="ARBA" id="ARBA00022989"/>
    </source>
</evidence>
<feature type="transmembrane region" description="Helical" evidence="6">
    <location>
        <begin position="106"/>
        <end position="132"/>
    </location>
</feature>
<feature type="transmembrane region" description="Helical" evidence="6">
    <location>
        <begin position="153"/>
        <end position="179"/>
    </location>
</feature>
<dbReference type="GO" id="GO:0022857">
    <property type="term" value="F:transmembrane transporter activity"/>
    <property type="evidence" value="ECO:0007669"/>
    <property type="project" value="TreeGrafter"/>
</dbReference>
<feature type="transmembrane region" description="Helical" evidence="6">
    <location>
        <begin position="199"/>
        <end position="221"/>
    </location>
</feature>
<gene>
    <name evidence="8" type="ORF">H8696_08185</name>
</gene>
<name>A0A926D5N4_9FIRM</name>
<keyword evidence="3 6" id="KW-0812">Transmembrane</keyword>
<proteinExistence type="predicted"/>
<keyword evidence="4 6" id="KW-1133">Transmembrane helix</keyword>
<keyword evidence="5 6" id="KW-0472">Membrane</keyword>
<evidence type="ECO:0000256" key="1">
    <source>
        <dbReference type="ARBA" id="ARBA00004651"/>
    </source>
</evidence>
<evidence type="ECO:0000259" key="7">
    <source>
        <dbReference type="Pfam" id="PF02687"/>
    </source>
</evidence>
<dbReference type="EMBL" id="JACRSR010000003">
    <property type="protein sequence ID" value="MBC8531823.1"/>
    <property type="molecule type" value="Genomic_DNA"/>
</dbReference>
<dbReference type="PANTHER" id="PTHR30572">
    <property type="entry name" value="MEMBRANE COMPONENT OF TRANSPORTER-RELATED"/>
    <property type="match status" value="1"/>
</dbReference>
<evidence type="ECO:0000313" key="8">
    <source>
        <dbReference type="EMBL" id="MBC8531823.1"/>
    </source>
</evidence>
<protein>
    <submittedName>
        <fullName evidence="8">ABC transporter permease</fullName>
    </submittedName>
</protein>
<dbReference type="Pfam" id="PF02687">
    <property type="entry name" value="FtsX"/>
    <property type="match status" value="1"/>
</dbReference>
<sequence length="236" mass="25997">MKSPYTFLEVELEIVGIYTLAEALAPVGHPFNNPENQIYVDAGTALELNDEERIHRAVYSIDDPVEASAFVEKAKALPEAFSKEKEIIYTVNNSEYRNVSGALNSIMGITIAMVTASMVMGAIILTLLVIMAMKERDFEIGILLSMGERKWKIIAQMILDVLVPVMLAVTASVFISGWVAQSNGTLLGGENIKVTIERAPVIIMYLCGLGLTLLASTVSIWKITRYRPKKILMAIE</sequence>
<accession>A0A926D5N4</accession>
<dbReference type="InterPro" id="IPR050250">
    <property type="entry name" value="Macrolide_Exporter_MacB"/>
</dbReference>
<comment type="caution">
    <text evidence="8">The sequence shown here is derived from an EMBL/GenBank/DDBJ whole genome shotgun (WGS) entry which is preliminary data.</text>
</comment>
<evidence type="ECO:0000256" key="6">
    <source>
        <dbReference type="SAM" id="Phobius"/>
    </source>
</evidence>